<dbReference type="EMBL" id="CAWYQH010000141">
    <property type="protein sequence ID" value="CAK8694572.1"/>
    <property type="molecule type" value="Genomic_DNA"/>
</dbReference>
<feature type="region of interest" description="Disordered" evidence="6">
    <location>
        <begin position="104"/>
        <end position="152"/>
    </location>
</feature>
<accession>A0ABP0GSJ6</accession>
<dbReference type="InterPro" id="IPR015943">
    <property type="entry name" value="WD40/YVTN_repeat-like_dom_sf"/>
</dbReference>
<evidence type="ECO:0000313" key="8">
    <source>
        <dbReference type="Proteomes" id="UP001642483"/>
    </source>
</evidence>
<feature type="compositionally biased region" description="Polar residues" evidence="6">
    <location>
        <begin position="138"/>
        <end position="152"/>
    </location>
</feature>
<evidence type="ECO:0000256" key="3">
    <source>
        <dbReference type="ARBA" id="ARBA00041558"/>
    </source>
</evidence>
<comment type="subunit">
    <text evidence="4">Component of the telomerase holoenzyme complex composed of one molecule of TERT, one molecule of WRAP53/TCAB1, two molecules of H/ACA ribonucleoprotein complex subunits DKC1, NOP10, NHP2 and GAR1, and a telomerase RNA template component (TERC). The telomerase holoenzyme complex is associated with TEP1, SMG6/EST1A and POT1. Interacts with the chaperonin-containing T-complex (TRiC) complex; which mediates the folding of WRAP53/TCAB1. Interacts with COIL. Interacts with SMN1. Interacts with RNF8. Interacts with histone H2AX.</text>
</comment>
<dbReference type="Proteomes" id="UP001642483">
    <property type="component" value="Unassembled WGS sequence"/>
</dbReference>
<proteinExistence type="inferred from homology"/>
<keyword evidence="5" id="KW-0853">WD repeat</keyword>
<evidence type="ECO:0000256" key="1">
    <source>
        <dbReference type="ARBA" id="ARBA00038279"/>
    </source>
</evidence>
<dbReference type="PANTHER" id="PTHR13211:SF0">
    <property type="entry name" value="TELOMERASE CAJAL BODY PROTEIN 1"/>
    <property type="match status" value="1"/>
</dbReference>
<comment type="similarity">
    <text evidence="1">Belongs to the TCAB1 family.</text>
</comment>
<sequence length="585" mass="65769">MSESALLSDQPIRDVLEEILQAIVYNEMIAEKWNMRLQPEKESKRMAETDELEHAHIKKIKHDNETCSDDCNCTISPKSIAVVHEVSEIADNSSNCHYEDKGAAVQNQSTPEDNTNHDEEIKETDNNNDINKSHNPLENHGQNAKTSLSAETRTEIVTNTNTNTTKQLFTESSGSCDDAMEHSKSEKISHHLIGHTKLFEPGNFFKGLKWAPDGLCFITSTNDKKVHLFNTPVQLLKKDWQDLSEPIGLDACLKVQEPEIIYDFCWWPLMNSQDPATCCFVTSSRDQPVHLWDAFDGSLRASYIALSPVQEIQAANSVCFSPNGQQLLCGFKKEVCIFYTDRPGSECEKWKTGKKKHSQSQRNIISSVQFGPDETLFACACYDGSVGLYSPVNGCLLDFVNAHTTGVTHVSFSNDGNRLYTGARKSNSLKCWDLRNLQTCMFEMCREVDTNQRIYFDMINDYMEGCELKLASGSTTGEVHLWDVKDTINSFADMDLLQMDVKAKMLNPTYSFTAHNDCVNGCSVHPYLPIIATSSGQRKFPEPCGSDDEVDAMFKSNTIQENKVKLWLLENCFPKNAVTNNDTAV</sequence>
<comment type="caution">
    <text evidence="7">The sequence shown here is derived from an EMBL/GenBank/DDBJ whole genome shotgun (WGS) entry which is preliminary data.</text>
</comment>
<gene>
    <name evidence="7" type="ORF">CVLEPA_LOCUS27934</name>
</gene>
<dbReference type="InterPro" id="IPR051150">
    <property type="entry name" value="SWT21/TCAB1_mRNA_Telomere"/>
</dbReference>
<evidence type="ECO:0000256" key="4">
    <source>
        <dbReference type="ARBA" id="ARBA00046543"/>
    </source>
</evidence>
<keyword evidence="8" id="KW-1185">Reference proteome</keyword>
<dbReference type="Gene3D" id="2.130.10.10">
    <property type="entry name" value="YVTN repeat-like/Quinoprotein amine dehydrogenase"/>
    <property type="match status" value="3"/>
</dbReference>
<evidence type="ECO:0000313" key="7">
    <source>
        <dbReference type="EMBL" id="CAK8694572.1"/>
    </source>
</evidence>
<feature type="compositionally biased region" description="Basic and acidic residues" evidence="6">
    <location>
        <begin position="114"/>
        <end position="137"/>
    </location>
</feature>
<evidence type="ECO:0000256" key="2">
    <source>
        <dbReference type="ARBA" id="ARBA00040657"/>
    </source>
</evidence>
<dbReference type="SMART" id="SM00320">
    <property type="entry name" value="WD40"/>
    <property type="match status" value="6"/>
</dbReference>
<protein>
    <recommendedName>
        <fullName evidence="2">Telomerase Cajal body protein 1</fullName>
    </recommendedName>
    <alternativeName>
        <fullName evidence="3">WD repeat-containing protein 79</fullName>
    </alternativeName>
</protein>
<dbReference type="PANTHER" id="PTHR13211">
    <property type="entry name" value="TELOMERASE CAJAL BODY PROTEIN 1"/>
    <property type="match status" value="1"/>
</dbReference>
<evidence type="ECO:0000256" key="5">
    <source>
        <dbReference type="PROSITE-ProRule" id="PRU00221"/>
    </source>
</evidence>
<evidence type="ECO:0000256" key="6">
    <source>
        <dbReference type="SAM" id="MobiDB-lite"/>
    </source>
</evidence>
<dbReference type="Pfam" id="PF00400">
    <property type="entry name" value="WD40"/>
    <property type="match status" value="3"/>
</dbReference>
<dbReference type="InterPro" id="IPR001680">
    <property type="entry name" value="WD40_rpt"/>
</dbReference>
<dbReference type="SUPFAM" id="SSF50978">
    <property type="entry name" value="WD40 repeat-like"/>
    <property type="match status" value="1"/>
</dbReference>
<name>A0ABP0GSJ6_CLALP</name>
<organism evidence="7 8">
    <name type="scientific">Clavelina lepadiformis</name>
    <name type="common">Light-bulb sea squirt</name>
    <name type="synonym">Ascidia lepadiformis</name>
    <dbReference type="NCBI Taxonomy" id="159417"/>
    <lineage>
        <taxon>Eukaryota</taxon>
        <taxon>Metazoa</taxon>
        <taxon>Chordata</taxon>
        <taxon>Tunicata</taxon>
        <taxon>Ascidiacea</taxon>
        <taxon>Aplousobranchia</taxon>
        <taxon>Clavelinidae</taxon>
        <taxon>Clavelina</taxon>
    </lineage>
</organism>
<dbReference type="InterPro" id="IPR036322">
    <property type="entry name" value="WD40_repeat_dom_sf"/>
</dbReference>
<reference evidence="7 8" key="1">
    <citation type="submission" date="2024-02" db="EMBL/GenBank/DDBJ databases">
        <authorList>
            <person name="Daric V."/>
            <person name="Darras S."/>
        </authorList>
    </citation>
    <scope>NUCLEOTIDE SEQUENCE [LARGE SCALE GENOMIC DNA]</scope>
</reference>
<feature type="repeat" description="WD" evidence="5">
    <location>
        <begin position="400"/>
        <end position="436"/>
    </location>
</feature>
<dbReference type="PROSITE" id="PS50082">
    <property type="entry name" value="WD_REPEATS_2"/>
    <property type="match status" value="1"/>
</dbReference>